<name>A0AAD4CDU2_ASPNN</name>
<dbReference type="Proteomes" id="UP001194746">
    <property type="component" value="Unassembled WGS sequence"/>
</dbReference>
<evidence type="ECO:0000313" key="2">
    <source>
        <dbReference type="EMBL" id="KAF9884630.1"/>
    </source>
</evidence>
<comment type="caution">
    <text evidence="2">The sequence shown here is derived from an EMBL/GenBank/DDBJ whole genome shotgun (WGS) entry which is preliminary data.</text>
</comment>
<evidence type="ECO:0000313" key="3">
    <source>
        <dbReference type="Proteomes" id="UP001194746"/>
    </source>
</evidence>
<dbReference type="AlphaFoldDB" id="A0AAD4CDU2"/>
<keyword evidence="1" id="KW-0472">Membrane</keyword>
<sequence length="477" mass="55261">MDQFYPAISYISQFLWAIFLFVLSYYIWYSSPTANGRLVNVLFSKRWVLCSLCILQGLHATYTSLAFVRQYGDLPFVTGHQLLFRTEGVLTHIARLREQGTVIAHNATQGQYYGQFFTDSEERFVRLRNVVDDLNQCFIEALASTTPDFMSLDKSSNMNGTLCNNNPYLNSVEYRVVDQQSYRRKLHSLIRHDHVPSSPDYRLDRTVLSYLLMQVSSQWNDVASRHLITVWDEVRYFLHATTHYLTGDATYVAVTERYIDPTMRVLKGKLDVARDTVFRERLHRAIFNSTNTFEQNVKNARQQLLDKRPSNFNDTEMAIELHDHILPLYYEEALGYFINGTKQQAVDNALLIPMADLFLTELPQWDLFAIWSTRDLAIKRLIDHPGVADNAVRAIRHPLAWATNHRSEESAFVEYVLGTGIDTIPEALNRRRAREIIYPLRRTIGPDLLARGYYNNISPSLQSCTLLYDMSKRGRLV</sequence>
<protein>
    <submittedName>
        <fullName evidence="2">Uncharacterized protein</fullName>
    </submittedName>
</protein>
<gene>
    <name evidence="2" type="ORF">FE257_001383</name>
</gene>
<feature type="transmembrane region" description="Helical" evidence="1">
    <location>
        <begin position="7"/>
        <end position="28"/>
    </location>
</feature>
<organism evidence="2 3">
    <name type="scientific">Aspergillus nanangensis</name>
    <dbReference type="NCBI Taxonomy" id="2582783"/>
    <lineage>
        <taxon>Eukaryota</taxon>
        <taxon>Fungi</taxon>
        <taxon>Dikarya</taxon>
        <taxon>Ascomycota</taxon>
        <taxon>Pezizomycotina</taxon>
        <taxon>Eurotiomycetes</taxon>
        <taxon>Eurotiomycetidae</taxon>
        <taxon>Eurotiales</taxon>
        <taxon>Aspergillaceae</taxon>
        <taxon>Aspergillus</taxon>
        <taxon>Aspergillus subgen. Circumdati</taxon>
    </lineage>
</organism>
<proteinExistence type="predicted"/>
<keyword evidence="1" id="KW-1133">Transmembrane helix</keyword>
<dbReference type="EMBL" id="VCAU01000116">
    <property type="protein sequence ID" value="KAF9884630.1"/>
    <property type="molecule type" value="Genomic_DNA"/>
</dbReference>
<reference evidence="2" key="2">
    <citation type="submission" date="2020-02" db="EMBL/GenBank/DDBJ databases">
        <authorList>
            <person name="Gilchrist C.L.M."/>
            <person name="Chooi Y.-H."/>
        </authorList>
    </citation>
    <scope>NUCLEOTIDE SEQUENCE</scope>
    <source>
        <strain evidence="2">MST-FP2251</strain>
    </source>
</reference>
<reference evidence="2" key="1">
    <citation type="journal article" date="2019" name="Beilstein J. Org. Chem.">
        <title>Nanangenines: drimane sesquiterpenoids as the dominant metabolite cohort of a novel Australian fungus, Aspergillus nanangensis.</title>
        <authorList>
            <person name="Lacey H.J."/>
            <person name="Gilchrist C.L.M."/>
            <person name="Crombie A."/>
            <person name="Kalaitzis J.A."/>
            <person name="Vuong D."/>
            <person name="Rutledge P.J."/>
            <person name="Turner P."/>
            <person name="Pitt J.I."/>
            <person name="Lacey E."/>
            <person name="Chooi Y.H."/>
            <person name="Piggott A.M."/>
        </authorList>
    </citation>
    <scope>NUCLEOTIDE SEQUENCE</scope>
    <source>
        <strain evidence="2">MST-FP2251</strain>
    </source>
</reference>
<keyword evidence="3" id="KW-1185">Reference proteome</keyword>
<keyword evidence="1" id="KW-0812">Transmembrane</keyword>
<accession>A0AAD4CDU2</accession>
<evidence type="ECO:0000256" key="1">
    <source>
        <dbReference type="SAM" id="Phobius"/>
    </source>
</evidence>